<dbReference type="AlphaFoldDB" id="A0A8I1G6Z6"/>
<dbReference type="Proteomes" id="UP000621390">
    <property type="component" value="Unassembled WGS sequence"/>
</dbReference>
<keyword evidence="1" id="KW-0732">Signal</keyword>
<dbReference type="Pfam" id="PF19577">
    <property type="entry name" value="DcaP"/>
    <property type="match status" value="1"/>
</dbReference>
<dbReference type="SUPFAM" id="SSF56935">
    <property type="entry name" value="Porins"/>
    <property type="match status" value="1"/>
</dbReference>
<name>A0A8I1G6Z6_9GAMM</name>
<keyword evidence="5" id="KW-1185">Reference proteome</keyword>
<dbReference type="Proteomes" id="UP000655994">
    <property type="component" value="Unassembled WGS sequence"/>
</dbReference>
<reference evidence="3 5" key="1">
    <citation type="submission" date="2020-09" db="EMBL/GenBank/DDBJ databases">
        <title>Draft Genomes of Bacterial Isolates from North Pond Shallow Sediments.</title>
        <authorList>
            <person name="Kiel Reese B."/>
            <person name="Mullis M."/>
            <person name="Weisend R.E."/>
        </authorList>
    </citation>
    <scope>NUCLEOTIDE SEQUENCE</scope>
    <source>
        <strain evidence="3">KJE-2</strain>
        <strain evidence="2 5">KJE-3</strain>
    </source>
</reference>
<dbReference type="EMBL" id="JAEMOP010000002">
    <property type="protein sequence ID" value="MBJ7315291.1"/>
    <property type="molecule type" value="Genomic_DNA"/>
</dbReference>
<evidence type="ECO:0000313" key="2">
    <source>
        <dbReference type="EMBL" id="MBJ7265632.1"/>
    </source>
</evidence>
<dbReference type="EMBL" id="JAEMOS010000003">
    <property type="protein sequence ID" value="MBJ7265632.1"/>
    <property type="molecule type" value="Genomic_DNA"/>
</dbReference>
<accession>A0A8I1G6Z6</accession>
<feature type="chain" id="PRO_5034427980" evidence="1">
    <location>
        <begin position="30"/>
        <end position="390"/>
    </location>
</feature>
<dbReference type="InterPro" id="IPR045748">
    <property type="entry name" value="DcaP"/>
</dbReference>
<evidence type="ECO:0000256" key="1">
    <source>
        <dbReference type="SAM" id="SignalP"/>
    </source>
</evidence>
<protein>
    <submittedName>
        <fullName evidence="3">Porin</fullName>
    </submittedName>
</protein>
<proteinExistence type="predicted"/>
<evidence type="ECO:0000313" key="4">
    <source>
        <dbReference type="Proteomes" id="UP000621390"/>
    </source>
</evidence>
<feature type="signal peptide" evidence="1">
    <location>
        <begin position="1"/>
        <end position="29"/>
    </location>
</feature>
<evidence type="ECO:0000313" key="3">
    <source>
        <dbReference type="EMBL" id="MBJ7315291.1"/>
    </source>
</evidence>
<evidence type="ECO:0000313" key="5">
    <source>
        <dbReference type="Proteomes" id="UP000655994"/>
    </source>
</evidence>
<sequence>MAKASIAKKFTVSAASAAVLGVMSLGAQANETDIDFGGFVKLDMMVSDYTDGQAPSSGSIARQQYIPSLTPVGGEGDDMVTDFHARQSRFFLTTDTELDNGETLTGHIEMDFMLTPDGDQRISNSYNPRLRHAFLKYGKWTFGQTWSNFQDLNILAESVDFIGITDGIIFNRQAQIRYTSGGFSASIENPETTVTPVGGGRIISSDGFAPDVTFKYTGKTDNLTWQASALLRQLTYDVSQTGDDETTFGYGVSFGAKYTFGMDDIRASVTTGSGLGRYLGLNTWNGAYIDSNGELEAIDSTGVSFAYRHFWSEKLRSNVVYSRGWADNDGEVLALAGDMTEYTQRLAFNLMYSPASNLTFGAEISKANRETEASVDGDLNRLQLMAMYKF</sequence>
<organism evidence="3 4">
    <name type="scientific">Idiomarina abyssalis</name>
    <dbReference type="NCBI Taxonomy" id="86102"/>
    <lineage>
        <taxon>Bacteria</taxon>
        <taxon>Pseudomonadati</taxon>
        <taxon>Pseudomonadota</taxon>
        <taxon>Gammaproteobacteria</taxon>
        <taxon>Alteromonadales</taxon>
        <taxon>Idiomarinaceae</taxon>
        <taxon>Idiomarina</taxon>
    </lineage>
</organism>
<dbReference type="GeneID" id="78252729"/>
<dbReference type="RefSeq" id="WP_199493581.1">
    <property type="nucleotide sequence ID" value="NZ_CAXAWT010000004.1"/>
</dbReference>
<gene>
    <name evidence="2" type="ORF">JHC10_01605</name>
    <name evidence="3" type="ORF">JHC11_04715</name>
</gene>
<comment type="caution">
    <text evidence="3">The sequence shown here is derived from an EMBL/GenBank/DDBJ whole genome shotgun (WGS) entry which is preliminary data.</text>
</comment>